<reference evidence="3" key="1">
    <citation type="journal article" date="2013" name="Nat. Genet.">
        <title>The duck genome and transcriptome provide insight into an avian influenza virus reservoir species.</title>
        <authorList>
            <person name="Huang Y."/>
            <person name="Li Y."/>
            <person name="Burt D.W."/>
            <person name="Chen H."/>
            <person name="Zhang Y."/>
            <person name="Qian W."/>
            <person name="Kim H."/>
            <person name="Gan S."/>
            <person name="Zhao Y."/>
            <person name="Li J."/>
            <person name="Yi K."/>
            <person name="Feng H."/>
            <person name="Zhu P."/>
            <person name="Li B."/>
            <person name="Liu Q."/>
            <person name="Fairley S."/>
            <person name="Magor K.E."/>
            <person name="Du Z."/>
            <person name="Hu X."/>
            <person name="Goodman L."/>
            <person name="Tafer H."/>
            <person name="Vignal A."/>
            <person name="Lee T."/>
            <person name="Kim K.W."/>
            <person name="Sheng Z."/>
            <person name="An Y."/>
            <person name="Searle S."/>
            <person name="Herrero J."/>
            <person name="Groenen M.A."/>
            <person name="Crooijmans R.P."/>
            <person name="Faraut T."/>
            <person name="Cai Q."/>
            <person name="Webster R.G."/>
            <person name="Aldridge J.R."/>
            <person name="Warren W.C."/>
            <person name="Bartschat S."/>
            <person name="Kehr S."/>
            <person name="Marz M."/>
            <person name="Stadler P.F."/>
            <person name="Smith J."/>
            <person name="Kraus R.H."/>
            <person name="Zhao Y."/>
            <person name="Ren L."/>
            <person name="Fei J."/>
            <person name="Morisson M."/>
            <person name="Kaiser P."/>
            <person name="Griffin D.K."/>
            <person name="Rao M."/>
            <person name="Pitel F."/>
            <person name="Wang J."/>
            <person name="Li N."/>
        </authorList>
    </citation>
    <scope>NUCLEOTIDE SEQUENCE [LARGE SCALE GENOMIC DNA]</scope>
</reference>
<evidence type="ECO:0000313" key="3">
    <source>
        <dbReference type="Proteomes" id="UP000296049"/>
    </source>
</evidence>
<protein>
    <submittedName>
        <fullName evidence="2">Uncharacterized protein</fullName>
    </submittedName>
</protein>
<name>R0K3Y2_ANAPL</name>
<feature type="compositionally biased region" description="Polar residues" evidence="1">
    <location>
        <begin position="112"/>
        <end position="121"/>
    </location>
</feature>
<dbReference type="EMBL" id="KB742793">
    <property type="protein sequence ID" value="EOB04397.1"/>
    <property type="molecule type" value="Genomic_DNA"/>
</dbReference>
<evidence type="ECO:0000313" key="2">
    <source>
        <dbReference type="EMBL" id="EOB04397.1"/>
    </source>
</evidence>
<feature type="compositionally biased region" description="Basic residues" evidence="1">
    <location>
        <begin position="70"/>
        <end position="83"/>
    </location>
</feature>
<gene>
    <name evidence="2" type="ORF">Anapl_10642</name>
</gene>
<dbReference type="Proteomes" id="UP000296049">
    <property type="component" value="Unassembled WGS sequence"/>
</dbReference>
<evidence type="ECO:0000256" key="1">
    <source>
        <dbReference type="SAM" id="MobiDB-lite"/>
    </source>
</evidence>
<sequence length="185" mass="20157">MHPWFVKEAFSPQAPSQLAKEVSATDLTSYLWDPAPVLGLCQDFPRDLDEAVMQDSTELPKKDLFTPKSGKARRYKAGNRRLNQRAAQGDLHEADLVLSSAEGKDEDGAAGTSMSPSSERQCGTVPPPWHTPKLLLCISLQSTQIQPPVLPQFFLLLPLASLHFSGDLAFPPCRTALEGAVCITS</sequence>
<accession>R0K3Y2</accession>
<organism evidence="2 3">
    <name type="scientific">Anas platyrhynchos</name>
    <name type="common">Mallard</name>
    <name type="synonym">Anas boschas</name>
    <dbReference type="NCBI Taxonomy" id="8839"/>
    <lineage>
        <taxon>Eukaryota</taxon>
        <taxon>Metazoa</taxon>
        <taxon>Chordata</taxon>
        <taxon>Craniata</taxon>
        <taxon>Vertebrata</taxon>
        <taxon>Euteleostomi</taxon>
        <taxon>Archelosauria</taxon>
        <taxon>Archosauria</taxon>
        <taxon>Dinosauria</taxon>
        <taxon>Saurischia</taxon>
        <taxon>Theropoda</taxon>
        <taxon>Coelurosauria</taxon>
        <taxon>Aves</taxon>
        <taxon>Neognathae</taxon>
        <taxon>Galloanserae</taxon>
        <taxon>Anseriformes</taxon>
        <taxon>Anatidae</taxon>
        <taxon>Anatinae</taxon>
        <taxon>Anas</taxon>
    </lineage>
</organism>
<proteinExistence type="predicted"/>
<dbReference type="AlphaFoldDB" id="R0K3Y2"/>
<feature type="region of interest" description="Disordered" evidence="1">
    <location>
        <begin position="59"/>
        <end position="125"/>
    </location>
</feature>
<keyword evidence="3" id="KW-1185">Reference proteome</keyword>